<evidence type="ECO:0000256" key="5">
    <source>
        <dbReference type="ARBA" id="ARBA00023136"/>
    </source>
</evidence>
<evidence type="ECO:0000256" key="6">
    <source>
        <dbReference type="ARBA" id="ARBA00023237"/>
    </source>
</evidence>
<reference evidence="11" key="1">
    <citation type="journal article" date="2019" name="Int. J. Syst. Evol. Microbiol.">
        <title>The Global Catalogue of Microorganisms (GCM) 10K type strain sequencing project: providing services to taxonomists for standard genome sequencing and annotation.</title>
        <authorList>
            <consortium name="The Broad Institute Genomics Platform"/>
            <consortium name="The Broad Institute Genome Sequencing Center for Infectious Disease"/>
            <person name="Wu L."/>
            <person name="Ma J."/>
        </authorList>
    </citation>
    <scope>NUCLEOTIDE SEQUENCE [LARGE SCALE GENOMIC DNA]</scope>
    <source>
        <strain evidence="11">CGMCC 4.7466</strain>
    </source>
</reference>
<evidence type="ECO:0000256" key="3">
    <source>
        <dbReference type="ARBA" id="ARBA00022452"/>
    </source>
</evidence>
<keyword evidence="11" id="KW-1185">Reference proteome</keyword>
<dbReference type="EMBL" id="JBHSJJ010000013">
    <property type="protein sequence ID" value="MFC4873827.1"/>
    <property type="molecule type" value="Genomic_DNA"/>
</dbReference>
<dbReference type="InterPro" id="IPR008969">
    <property type="entry name" value="CarboxyPept-like_regulatory"/>
</dbReference>
<dbReference type="InterPro" id="IPR012910">
    <property type="entry name" value="Plug_dom"/>
</dbReference>
<evidence type="ECO:0000313" key="11">
    <source>
        <dbReference type="Proteomes" id="UP001595818"/>
    </source>
</evidence>
<evidence type="ECO:0000256" key="8">
    <source>
        <dbReference type="SAM" id="Phobius"/>
    </source>
</evidence>
<dbReference type="InterPro" id="IPR039426">
    <property type="entry name" value="TonB-dep_rcpt-like"/>
</dbReference>
<evidence type="ECO:0000259" key="9">
    <source>
        <dbReference type="Pfam" id="PF07715"/>
    </source>
</evidence>
<keyword evidence="2 7" id="KW-0813">Transport</keyword>
<dbReference type="SUPFAM" id="SSF49464">
    <property type="entry name" value="Carboxypeptidase regulatory domain-like"/>
    <property type="match status" value="1"/>
</dbReference>
<comment type="subcellular location">
    <subcellularLocation>
        <location evidence="1 7">Cell outer membrane</location>
        <topology evidence="1 7">Multi-pass membrane protein</topology>
    </subcellularLocation>
</comment>
<dbReference type="NCBIfam" id="TIGR04056">
    <property type="entry name" value="OMP_RagA_SusC"/>
    <property type="match status" value="1"/>
</dbReference>
<dbReference type="Pfam" id="PF07715">
    <property type="entry name" value="Plug"/>
    <property type="match status" value="1"/>
</dbReference>
<feature type="domain" description="TonB-dependent receptor plug" evidence="9">
    <location>
        <begin position="131"/>
        <end position="237"/>
    </location>
</feature>
<dbReference type="InterPro" id="IPR023997">
    <property type="entry name" value="TonB-dep_OMP_SusC/RagA_CS"/>
</dbReference>
<dbReference type="InterPro" id="IPR036942">
    <property type="entry name" value="Beta-barrel_TonB_sf"/>
</dbReference>
<dbReference type="Gene3D" id="2.60.40.1120">
    <property type="entry name" value="Carboxypeptidase-like, regulatory domain"/>
    <property type="match status" value="1"/>
</dbReference>
<dbReference type="InterPro" id="IPR023996">
    <property type="entry name" value="TonB-dep_OMP_SusC/RagA"/>
</dbReference>
<proteinExistence type="inferred from homology"/>
<dbReference type="Gene3D" id="2.170.130.10">
    <property type="entry name" value="TonB-dependent receptor, plug domain"/>
    <property type="match status" value="1"/>
</dbReference>
<dbReference type="Proteomes" id="UP001595818">
    <property type="component" value="Unassembled WGS sequence"/>
</dbReference>
<keyword evidence="8" id="KW-1133">Transmembrane helix</keyword>
<evidence type="ECO:0000313" key="10">
    <source>
        <dbReference type="EMBL" id="MFC4873827.1"/>
    </source>
</evidence>
<comment type="similarity">
    <text evidence="7">Belongs to the TonB-dependent receptor family.</text>
</comment>
<gene>
    <name evidence="10" type="ORF">ACFPFU_19140</name>
</gene>
<name>A0ABV9T5R7_9BACT</name>
<evidence type="ECO:0000256" key="4">
    <source>
        <dbReference type="ARBA" id="ARBA00022692"/>
    </source>
</evidence>
<dbReference type="SUPFAM" id="SSF56935">
    <property type="entry name" value="Porins"/>
    <property type="match status" value="1"/>
</dbReference>
<keyword evidence="5 7" id="KW-0472">Membrane</keyword>
<dbReference type="NCBIfam" id="TIGR04057">
    <property type="entry name" value="SusC_RagA_signa"/>
    <property type="match status" value="1"/>
</dbReference>
<dbReference type="Gene3D" id="2.40.170.20">
    <property type="entry name" value="TonB-dependent receptor, beta-barrel domain"/>
    <property type="match status" value="1"/>
</dbReference>
<organism evidence="10 11">
    <name type="scientific">Negadavirga shengliensis</name>
    <dbReference type="NCBI Taxonomy" id="1389218"/>
    <lineage>
        <taxon>Bacteria</taxon>
        <taxon>Pseudomonadati</taxon>
        <taxon>Bacteroidota</taxon>
        <taxon>Cytophagia</taxon>
        <taxon>Cytophagales</taxon>
        <taxon>Cyclobacteriaceae</taxon>
        <taxon>Negadavirga</taxon>
    </lineage>
</organism>
<evidence type="ECO:0000256" key="1">
    <source>
        <dbReference type="ARBA" id="ARBA00004571"/>
    </source>
</evidence>
<accession>A0ABV9T5R7</accession>
<protein>
    <submittedName>
        <fullName evidence="10">SusC/RagA family TonB-linked outer membrane protein</fullName>
    </submittedName>
</protein>
<dbReference type="InterPro" id="IPR037066">
    <property type="entry name" value="Plug_dom_sf"/>
</dbReference>
<sequence length="1017" mass="112914">MVNRVLEKRRSSFFLKTCGLILALITCNIYWASAQGGARTVSGTVSSASSGETLPGVNILIKGTSSGTVTDVDGSYSLNVPNNQAVLVFSSIGHYMQEIEVGNRSEINVELEEDMQALEEVVVIGYGATRRRDLTGAVSSVRSDEMLLTPTHNALEGIQGRAAGLDITRASGQAGSGVNIVLRGNRSIGASNEPLYIIDGFQGGNIENLNPNDIESIEVLKDASATAIYGAQGANGVIIVTTKSGAEGKTKISYDGFYGVNGLTPFPNVRTGDSYIQLRREAFRTSGDWNSPSDDPIAFQGAGEWDAVQNNQWVDWVDLLLQDGTQQSHNISVSGGNQRTKAFVSAGYFKETGLLRDDDFTRYTARWNIDHEISPKLKIGTLGQVAYFNINRRQDVLSNAMNTSPLGQAFDENGEINRFPIFADQSTVSPLTDERGPHIQSNNTIRTNIMLNAFLEYKPIEGLSIRSNFGTNLTNDRQGRYDDATSFRQRNALRSISEANMNFIRFFNFDNIITYNKEINDHNFTITGVTNYIQRDADGLSAMGFDQVLPSQLFYNLGATEPTSRTISSNYTGHNMMSYAARLNYIYQDKYLFTVTNRYDGASRLAPGNKWAMFPSVAAGWVMSEENFLQNVEGISFMKLRASYGLTGNSAIPPYGTQSLLWINNQISFGEVAAPGLMFGEEIGNLNVGWERSTTTNIGLDLGLWNNRVNVNLDLYNTNTTDLLLPRTLPYSTGVRRVYQNIGETNNRGVELTINSQNIQRTNFSWNSTLTFTSNREQITELVDGQNIITNEREALIIGHPISSFYTWNKQGIWQIDEADEAAQLSFGGTPFQPGDIKLQDLNGDGVIDERDRMAIGSEVPQWYAGFQNNFRFKSFDLGLFFFARVGQMIHAEVLGRYNPGGEGNGPEFMQYWTPENPTNDYPRPMRNAVLSTYAGYQTLTFVDGSFFKLRNVNLGYTLPKSIADRISVENLRLYVTANNMWTHSGSHLLRQYDPERGGPEGFPLNRQIIVGLNFDF</sequence>
<feature type="transmembrane region" description="Helical" evidence="8">
    <location>
        <begin position="12"/>
        <end position="32"/>
    </location>
</feature>
<evidence type="ECO:0000256" key="2">
    <source>
        <dbReference type="ARBA" id="ARBA00022448"/>
    </source>
</evidence>
<dbReference type="RefSeq" id="WP_377067074.1">
    <property type="nucleotide sequence ID" value="NZ_JBHSJJ010000013.1"/>
</dbReference>
<dbReference type="Pfam" id="PF13715">
    <property type="entry name" value="CarbopepD_reg_2"/>
    <property type="match status" value="1"/>
</dbReference>
<comment type="caution">
    <text evidence="10">The sequence shown here is derived from an EMBL/GenBank/DDBJ whole genome shotgun (WGS) entry which is preliminary data.</text>
</comment>
<keyword evidence="4 7" id="KW-0812">Transmembrane</keyword>
<keyword evidence="3 7" id="KW-1134">Transmembrane beta strand</keyword>
<keyword evidence="6 7" id="KW-0998">Cell outer membrane</keyword>
<evidence type="ECO:0000256" key="7">
    <source>
        <dbReference type="PROSITE-ProRule" id="PRU01360"/>
    </source>
</evidence>
<dbReference type="PROSITE" id="PS52016">
    <property type="entry name" value="TONB_DEPENDENT_REC_3"/>
    <property type="match status" value="1"/>
</dbReference>